<dbReference type="VEuPathDB" id="FungiDB:I303_06483"/>
<dbReference type="GeneID" id="28970182"/>
<feature type="compositionally biased region" description="Basic and acidic residues" evidence="1">
    <location>
        <begin position="25"/>
        <end position="35"/>
    </location>
</feature>
<name>A0A1A5ZYN8_9TREE</name>
<dbReference type="Proteomes" id="UP000078595">
    <property type="component" value="Chromosome 9"/>
</dbReference>
<reference evidence="2" key="1">
    <citation type="submission" date="2013-07" db="EMBL/GenBank/DDBJ databases">
        <title>The Genome Sequence of Cryptococcus dejecticola CBS10117.</title>
        <authorList>
            <consortium name="The Broad Institute Genome Sequencing Platform"/>
            <person name="Cuomo C."/>
            <person name="Litvintseva A."/>
            <person name="Chen Y."/>
            <person name="Heitman J."/>
            <person name="Sun S."/>
            <person name="Springer D."/>
            <person name="Dromer F."/>
            <person name="Young S.K."/>
            <person name="Zeng Q."/>
            <person name="Gargeya S."/>
            <person name="Fitzgerald M."/>
            <person name="Abouelleil A."/>
            <person name="Alvarado L."/>
            <person name="Berlin A.M."/>
            <person name="Chapman S.B."/>
            <person name="Dewar J."/>
            <person name="Goldberg J."/>
            <person name="Griggs A."/>
            <person name="Gujja S."/>
            <person name="Hansen M."/>
            <person name="Howarth C."/>
            <person name="Imamovic A."/>
            <person name="Larimer J."/>
            <person name="McCowan C."/>
            <person name="Murphy C."/>
            <person name="Pearson M."/>
            <person name="Priest M."/>
            <person name="Roberts A."/>
            <person name="Saif S."/>
            <person name="Shea T."/>
            <person name="Sykes S."/>
            <person name="Wortman J."/>
            <person name="Nusbaum C."/>
            <person name="Birren B."/>
        </authorList>
    </citation>
    <scope>NUCLEOTIDE SEQUENCE [LARGE SCALE GENOMIC DNA]</scope>
    <source>
        <strain evidence="2">CBS 10117</strain>
    </source>
</reference>
<sequence length="257" mass="29515">MTSDLPDNFDIPDECAVSDEEETYEHDILEKHPEKWTTLLKSPKGSTSSSDTSKSQKPHRQSRLNRAQKAINSIYDEIAGPEVDYTHTHTHTQSSSPRTSDRSTKVKQGLYHITADRKQRNRYTSPNSQGYRASEQGRWDNYIYSSPSKTVYERSREPVGLIFSRGDLFRSDHCSRSSRNSSLTGSPSAMDSAFDLARHHTNVNASRVSSSEGYPDNFRKVSGADEERCKHVRRMEELERQVDYEMRGVDDYHERGW</sequence>
<evidence type="ECO:0000313" key="2">
    <source>
        <dbReference type="EMBL" id="OBR82925.1"/>
    </source>
</evidence>
<evidence type="ECO:0000313" key="3">
    <source>
        <dbReference type="EMBL" id="WWC64472.1"/>
    </source>
</evidence>
<feature type="region of interest" description="Disordered" evidence="1">
    <location>
        <begin position="1"/>
        <end position="107"/>
    </location>
</feature>
<organism evidence="2">
    <name type="scientific">Kwoniella dejecticola CBS 10117</name>
    <dbReference type="NCBI Taxonomy" id="1296121"/>
    <lineage>
        <taxon>Eukaryota</taxon>
        <taxon>Fungi</taxon>
        <taxon>Dikarya</taxon>
        <taxon>Basidiomycota</taxon>
        <taxon>Agaricomycotina</taxon>
        <taxon>Tremellomycetes</taxon>
        <taxon>Tremellales</taxon>
        <taxon>Cryptococcaceae</taxon>
        <taxon>Kwoniella</taxon>
    </lineage>
</organism>
<dbReference type="AlphaFoldDB" id="A0A1A5ZYN8"/>
<feature type="compositionally biased region" description="Acidic residues" evidence="1">
    <location>
        <begin position="10"/>
        <end position="24"/>
    </location>
</feature>
<feature type="compositionally biased region" description="Low complexity" evidence="1">
    <location>
        <begin position="37"/>
        <end position="55"/>
    </location>
</feature>
<evidence type="ECO:0000256" key="1">
    <source>
        <dbReference type="SAM" id="MobiDB-lite"/>
    </source>
</evidence>
<dbReference type="KEGG" id="kdj:28970182"/>
<evidence type="ECO:0000313" key="4">
    <source>
        <dbReference type="Proteomes" id="UP000078595"/>
    </source>
</evidence>
<proteinExistence type="predicted"/>
<gene>
    <name evidence="2" type="ORF">I303_06483</name>
    <name evidence="3" type="ORF">I303_107082</name>
</gene>
<dbReference type="EMBL" id="CP144538">
    <property type="protein sequence ID" value="WWC64472.1"/>
    <property type="molecule type" value="Genomic_DNA"/>
</dbReference>
<dbReference type="RefSeq" id="XP_018260767.1">
    <property type="nucleotide sequence ID" value="XM_018409764.1"/>
</dbReference>
<protein>
    <submittedName>
        <fullName evidence="2">Uncharacterized protein</fullName>
    </submittedName>
</protein>
<accession>A0A1A5ZYN8</accession>
<keyword evidence="4" id="KW-1185">Reference proteome</keyword>
<reference evidence="3" key="3">
    <citation type="submission" date="2024-02" db="EMBL/GenBank/DDBJ databases">
        <title>Comparative genomics of Cryptococcus and Kwoniella reveals pathogenesis evolution and contrasting modes of karyotype evolution via chromosome fusion or intercentromeric recombination.</title>
        <authorList>
            <person name="Coelho M.A."/>
            <person name="David-Palma M."/>
            <person name="Shea T."/>
            <person name="Bowers K."/>
            <person name="McGinley-Smith S."/>
            <person name="Mohammad A.W."/>
            <person name="Gnirke A."/>
            <person name="Yurkov A.M."/>
            <person name="Nowrousian M."/>
            <person name="Sun S."/>
            <person name="Cuomo C.A."/>
            <person name="Heitman J."/>
        </authorList>
    </citation>
    <scope>NUCLEOTIDE SEQUENCE</scope>
    <source>
        <strain evidence="3">CBS 10117</strain>
    </source>
</reference>
<feature type="region of interest" description="Disordered" evidence="1">
    <location>
        <begin position="204"/>
        <end position="225"/>
    </location>
</feature>
<reference evidence="3" key="2">
    <citation type="submission" date="2013-07" db="EMBL/GenBank/DDBJ databases">
        <authorList>
            <consortium name="The Broad Institute Genome Sequencing Platform"/>
            <person name="Cuomo C."/>
            <person name="Litvintseva A."/>
            <person name="Chen Y."/>
            <person name="Heitman J."/>
            <person name="Sun S."/>
            <person name="Springer D."/>
            <person name="Dromer F."/>
            <person name="Young S.K."/>
            <person name="Zeng Q."/>
            <person name="Gargeya S."/>
            <person name="Fitzgerald M."/>
            <person name="Abouelleil A."/>
            <person name="Alvarado L."/>
            <person name="Berlin A.M."/>
            <person name="Chapman S.B."/>
            <person name="Dewar J."/>
            <person name="Goldberg J."/>
            <person name="Griggs A."/>
            <person name="Gujja S."/>
            <person name="Hansen M."/>
            <person name="Howarth C."/>
            <person name="Imamovic A."/>
            <person name="Larimer J."/>
            <person name="McCowan C."/>
            <person name="Murphy C."/>
            <person name="Pearson M."/>
            <person name="Priest M."/>
            <person name="Roberts A."/>
            <person name="Saif S."/>
            <person name="Shea T."/>
            <person name="Sykes S."/>
            <person name="Wortman J."/>
            <person name="Nusbaum C."/>
            <person name="Birren B."/>
        </authorList>
    </citation>
    <scope>NUCLEOTIDE SEQUENCE</scope>
    <source>
        <strain evidence="3">CBS 10117</strain>
    </source>
</reference>
<dbReference type="EMBL" id="KI894034">
    <property type="protein sequence ID" value="OBR82925.1"/>
    <property type="molecule type" value="Genomic_DNA"/>
</dbReference>